<comment type="subcellular location">
    <subcellularLocation>
        <location evidence="1">Cell membrane</location>
        <topology evidence="1">Multi-pass membrane protein</topology>
    </subcellularLocation>
</comment>
<evidence type="ECO:0000256" key="8">
    <source>
        <dbReference type="SAM" id="Phobius"/>
    </source>
</evidence>
<keyword evidence="5 8" id="KW-0812">Transmembrane</keyword>
<evidence type="ECO:0000259" key="9">
    <source>
        <dbReference type="Pfam" id="PF02366"/>
    </source>
</evidence>
<keyword evidence="2" id="KW-1003">Cell membrane</keyword>
<dbReference type="PANTHER" id="PTHR33908:SF11">
    <property type="entry name" value="MEMBRANE PROTEIN"/>
    <property type="match status" value="1"/>
</dbReference>
<keyword evidence="3" id="KW-0328">Glycosyltransferase</keyword>
<feature type="transmembrane region" description="Helical" evidence="8">
    <location>
        <begin position="65"/>
        <end position="87"/>
    </location>
</feature>
<keyword evidence="7 8" id="KW-0472">Membrane</keyword>
<evidence type="ECO:0000256" key="5">
    <source>
        <dbReference type="ARBA" id="ARBA00022692"/>
    </source>
</evidence>
<dbReference type="GO" id="GO:0000030">
    <property type="term" value="F:mannosyltransferase activity"/>
    <property type="evidence" value="ECO:0007669"/>
    <property type="project" value="InterPro"/>
</dbReference>
<feature type="transmembrane region" description="Helical" evidence="8">
    <location>
        <begin position="398"/>
        <end position="417"/>
    </location>
</feature>
<keyword evidence="4 10" id="KW-0808">Transferase</keyword>
<gene>
    <name evidence="10" type="ordered locus">Psta_0112</name>
</gene>
<proteinExistence type="predicted"/>
<evidence type="ECO:0000313" key="10">
    <source>
        <dbReference type="EMBL" id="ADB14808.1"/>
    </source>
</evidence>
<keyword evidence="11" id="KW-1185">Reference proteome</keyword>
<dbReference type="eggNOG" id="COG1807">
    <property type="taxonomic scope" value="Bacteria"/>
</dbReference>
<name>D2R0E0_PIRSD</name>
<dbReference type="PANTHER" id="PTHR33908">
    <property type="entry name" value="MANNOSYLTRANSFERASE YKCB-RELATED"/>
    <property type="match status" value="1"/>
</dbReference>
<evidence type="ECO:0000256" key="2">
    <source>
        <dbReference type="ARBA" id="ARBA00022475"/>
    </source>
</evidence>
<dbReference type="GO" id="GO:0016763">
    <property type="term" value="F:pentosyltransferase activity"/>
    <property type="evidence" value="ECO:0007669"/>
    <property type="project" value="TreeGrafter"/>
</dbReference>
<dbReference type="InterPro" id="IPR003342">
    <property type="entry name" value="ArnT-like_N"/>
</dbReference>
<dbReference type="AlphaFoldDB" id="D2R0E0"/>
<feature type="transmembrane region" description="Helical" evidence="8">
    <location>
        <begin position="366"/>
        <end position="386"/>
    </location>
</feature>
<keyword evidence="6 8" id="KW-1133">Transmembrane helix</keyword>
<sequence precursor="true">MRNILWLLVGLSLLVRGATLYLQRASLDADPDAYRQIAENLRQTGVYSLKHESGSVHPTAFRPPLYPWLIAILAPTDASVTSALFALHLLLGTSTVLLTYGIARKLLASDALAILAAMIVLCDPILLRQQALVMTETLATFLAALLIFVAVQYEATSQNRTRRITLVVLLGILFGLAILCRPTFLPWLALVAMLLLWQLIFGSIAGNSRRQTVAELVLVASTSMLVLCPWVLQNYFQFHRVIVTTTHGGYTLLLGNNEEYYQHLATSTSPVPWKSDRLDAQLRELAEQQTLRREDQRVIMAAVPQQRGEAIMPLEMAMDRHCRDLAIQTMRDNPAGLVRATLHRWWQLISPLPHQLVENESLAAQLARYAVAVWYTCLAGLAIVGLWKLIRDGCYRQFSWLLALLLPLSLLAIHTFYWTNLRMRAPAMPVAALVAVAALSWPSRASVKS</sequence>
<feature type="transmembrane region" description="Helical" evidence="8">
    <location>
        <begin position="185"/>
        <end position="206"/>
    </location>
</feature>
<dbReference type="HOGENOM" id="CLU_048081_1_0_0"/>
<dbReference type="KEGG" id="psl:Psta_0112"/>
<dbReference type="GO" id="GO:0006493">
    <property type="term" value="P:protein O-linked glycosylation"/>
    <property type="evidence" value="ECO:0007669"/>
    <property type="project" value="InterPro"/>
</dbReference>
<evidence type="ECO:0000256" key="3">
    <source>
        <dbReference type="ARBA" id="ARBA00022676"/>
    </source>
</evidence>
<dbReference type="Proteomes" id="UP000001887">
    <property type="component" value="Chromosome"/>
</dbReference>
<dbReference type="InterPro" id="IPR050297">
    <property type="entry name" value="LipidA_mod_glycosyltrf_83"/>
</dbReference>
<dbReference type="Pfam" id="PF02366">
    <property type="entry name" value="PMT"/>
    <property type="match status" value="1"/>
</dbReference>
<feature type="transmembrane region" description="Helical" evidence="8">
    <location>
        <begin position="163"/>
        <end position="179"/>
    </location>
</feature>
<reference evidence="10 11" key="1">
    <citation type="journal article" date="2009" name="Stand. Genomic Sci.">
        <title>Complete genome sequence of Pirellula staleyi type strain (ATCC 27377).</title>
        <authorList>
            <person name="Clum A."/>
            <person name="Tindall B.J."/>
            <person name="Sikorski J."/>
            <person name="Ivanova N."/>
            <person name="Mavrommatis K."/>
            <person name="Lucas S."/>
            <person name="Glavina del Rio T."/>
            <person name="Nolan M."/>
            <person name="Chen F."/>
            <person name="Tice H."/>
            <person name="Pitluck S."/>
            <person name="Cheng J.F."/>
            <person name="Chertkov O."/>
            <person name="Brettin T."/>
            <person name="Han C."/>
            <person name="Detter J.C."/>
            <person name="Kuske C."/>
            <person name="Bruce D."/>
            <person name="Goodwin L."/>
            <person name="Ovchinikova G."/>
            <person name="Pati A."/>
            <person name="Mikhailova N."/>
            <person name="Chen A."/>
            <person name="Palaniappan K."/>
            <person name="Land M."/>
            <person name="Hauser L."/>
            <person name="Chang Y.J."/>
            <person name="Jeffries C.D."/>
            <person name="Chain P."/>
            <person name="Rohde M."/>
            <person name="Goker M."/>
            <person name="Bristow J."/>
            <person name="Eisen J.A."/>
            <person name="Markowitz V."/>
            <person name="Hugenholtz P."/>
            <person name="Kyrpides N.C."/>
            <person name="Klenk H.P."/>
            <person name="Lapidus A."/>
        </authorList>
    </citation>
    <scope>NUCLEOTIDE SEQUENCE [LARGE SCALE GENOMIC DNA]</scope>
    <source>
        <strain evidence="11">ATCC 27377 / DSM 6068 / ICPB 4128</strain>
    </source>
</reference>
<evidence type="ECO:0000256" key="7">
    <source>
        <dbReference type="ARBA" id="ARBA00023136"/>
    </source>
</evidence>
<evidence type="ECO:0000256" key="4">
    <source>
        <dbReference type="ARBA" id="ARBA00022679"/>
    </source>
</evidence>
<dbReference type="GO" id="GO:0005886">
    <property type="term" value="C:plasma membrane"/>
    <property type="evidence" value="ECO:0007669"/>
    <property type="project" value="UniProtKB-SubCell"/>
</dbReference>
<evidence type="ECO:0000313" key="11">
    <source>
        <dbReference type="Proteomes" id="UP000001887"/>
    </source>
</evidence>
<evidence type="ECO:0000256" key="6">
    <source>
        <dbReference type="ARBA" id="ARBA00022989"/>
    </source>
</evidence>
<feature type="transmembrane region" description="Helical" evidence="8">
    <location>
        <begin position="213"/>
        <end position="232"/>
    </location>
</feature>
<protein>
    <submittedName>
        <fullName evidence="10">Glycosyl transferase family 39</fullName>
    </submittedName>
</protein>
<evidence type="ECO:0000256" key="1">
    <source>
        <dbReference type="ARBA" id="ARBA00004651"/>
    </source>
</evidence>
<dbReference type="EMBL" id="CP001848">
    <property type="protein sequence ID" value="ADB14808.1"/>
    <property type="molecule type" value="Genomic_DNA"/>
</dbReference>
<feature type="transmembrane region" description="Helical" evidence="8">
    <location>
        <begin position="423"/>
        <end position="441"/>
    </location>
</feature>
<organism evidence="10 11">
    <name type="scientific">Pirellula staleyi (strain ATCC 27377 / DSM 6068 / ICPB 4128)</name>
    <name type="common">Pirella staleyi</name>
    <dbReference type="NCBI Taxonomy" id="530564"/>
    <lineage>
        <taxon>Bacteria</taxon>
        <taxon>Pseudomonadati</taxon>
        <taxon>Planctomycetota</taxon>
        <taxon>Planctomycetia</taxon>
        <taxon>Pirellulales</taxon>
        <taxon>Pirellulaceae</taxon>
        <taxon>Pirellula</taxon>
    </lineage>
</organism>
<dbReference type="OrthoDB" id="231161at2"/>
<feature type="domain" description="ArnT-like N-terminal" evidence="9">
    <location>
        <begin position="84"/>
        <end position="237"/>
    </location>
</feature>
<accession>D2R0E0</accession>
<feature type="transmembrane region" description="Helical" evidence="8">
    <location>
        <begin position="132"/>
        <end position="151"/>
    </location>
</feature>
<feature type="transmembrane region" description="Helical" evidence="8">
    <location>
        <begin position="107"/>
        <end position="126"/>
    </location>
</feature>
<dbReference type="STRING" id="530564.Psta_0112"/>
<dbReference type="GO" id="GO:0009103">
    <property type="term" value="P:lipopolysaccharide biosynthetic process"/>
    <property type="evidence" value="ECO:0007669"/>
    <property type="project" value="UniProtKB-ARBA"/>
</dbReference>